<comment type="caution">
    <text evidence="2">The sequence shown here is derived from an EMBL/GenBank/DDBJ whole genome shotgun (WGS) entry which is preliminary data.</text>
</comment>
<accession>A0ABD0MJZ0</accession>
<reference evidence="2 3" key="1">
    <citation type="submission" date="2024-05" db="EMBL/GenBank/DDBJ databases">
        <title>Genome sequencing and assembly of Indian major carp, Cirrhinus mrigala (Hamilton, 1822).</title>
        <authorList>
            <person name="Mohindra V."/>
            <person name="Chowdhury L.M."/>
            <person name="Lal K."/>
            <person name="Jena J.K."/>
        </authorList>
    </citation>
    <scope>NUCLEOTIDE SEQUENCE [LARGE SCALE GENOMIC DNA]</scope>
    <source>
        <strain evidence="2">CM1030</strain>
        <tissue evidence="2">Blood</tissue>
    </source>
</reference>
<dbReference type="Proteomes" id="UP001529510">
    <property type="component" value="Unassembled WGS sequence"/>
</dbReference>
<sequence>MPAVQRAREMAAVPERAHIMAATVEPVLKMVAAPERVHSMAAKTKLRRVTAAIPESSQGKAALPVPSQVTAVFPESSQVAAVVPESSQVTAVFPESSQATAVVPKPNQVDSESSQATAVVPESSQGPAVFPESSQVTAVFPESSQATAVVPEPCQATAVIPEPSQVRAVVPELSQVTAGLHEPSQVTADPHEPSQVTVDLQEPSQVTAGLHEPSQVTVDLQELSQVTAGLHEPSQVTVDLHEPSQVTAVLHEPSEVTAVVPESSHVSAGRPESSHVSSGPEPVTEAVYKLSHCPVPAMFGLSAPSVMATKAANKLFASLLVVLSASSVPALPRSQFMMRVPVPPWRAPAPLAPPWWAPALPTLPQSPGPPHGPVSPPPHRSPGLLVGWSVWKPLFGGGGGVFLVGDLRSAHHKMSLSPCHITQTVTLHPGLHLPSLIALIAPTPVANQARYKAPDFPPLLTEYCGLLHCVSCEFPVFKFIAWPSCFICLAACLWTTRSFVWISPSLSPWITFINLQPMLASRTILVSCLFAIFYSACSSMSLSRFNKAWRMDPLASRLSPHVTISNIYQILVIIFIKENSITI</sequence>
<keyword evidence="1" id="KW-1133">Transmembrane helix</keyword>
<dbReference type="AlphaFoldDB" id="A0ABD0MJZ0"/>
<proteinExistence type="predicted"/>
<keyword evidence="3" id="KW-1185">Reference proteome</keyword>
<name>A0ABD0MJZ0_CIRMR</name>
<organism evidence="2 3">
    <name type="scientific">Cirrhinus mrigala</name>
    <name type="common">Mrigala</name>
    <dbReference type="NCBI Taxonomy" id="683832"/>
    <lineage>
        <taxon>Eukaryota</taxon>
        <taxon>Metazoa</taxon>
        <taxon>Chordata</taxon>
        <taxon>Craniata</taxon>
        <taxon>Vertebrata</taxon>
        <taxon>Euteleostomi</taxon>
        <taxon>Actinopterygii</taxon>
        <taxon>Neopterygii</taxon>
        <taxon>Teleostei</taxon>
        <taxon>Ostariophysi</taxon>
        <taxon>Cypriniformes</taxon>
        <taxon>Cyprinidae</taxon>
        <taxon>Labeoninae</taxon>
        <taxon>Labeonini</taxon>
        <taxon>Cirrhinus</taxon>
    </lineage>
</organism>
<evidence type="ECO:0000313" key="3">
    <source>
        <dbReference type="Proteomes" id="UP001529510"/>
    </source>
</evidence>
<dbReference type="EMBL" id="JAMKFB020000295">
    <property type="protein sequence ID" value="KAL0150473.1"/>
    <property type="molecule type" value="Genomic_DNA"/>
</dbReference>
<protein>
    <submittedName>
        <fullName evidence="2">Uncharacterized protein</fullName>
    </submittedName>
</protein>
<gene>
    <name evidence="2" type="ORF">M9458_054290</name>
</gene>
<keyword evidence="1" id="KW-0812">Transmembrane</keyword>
<evidence type="ECO:0000313" key="2">
    <source>
        <dbReference type="EMBL" id="KAL0150473.1"/>
    </source>
</evidence>
<evidence type="ECO:0000256" key="1">
    <source>
        <dbReference type="SAM" id="Phobius"/>
    </source>
</evidence>
<keyword evidence="1" id="KW-0472">Membrane</keyword>
<feature type="transmembrane region" description="Helical" evidence="1">
    <location>
        <begin position="519"/>
        <end position="537"/>
    </location>
</feature>